<feature type="compositionally biased region" description="Polar residues" evidence="1">
    <location>
        <begin position="51"/>
        <end position="61"/>
    </location>
</feature>
<gene>
    <name evidence="2" type="ORF">PG991_015271</name>
</gene>
<evidence type="ECO:0000256" key="1">
    <source>
        <dbReference type="SAM" id="MobiDB-lite"/>
    </source>
</evidence>
<feature type="region of interest" description="Disordered" evidence="1">
    <location>
        <begin position="203"/>
        <end position="283"/>
    </location>
</feature>
<sequence>MDPGLPSRRSSRFSLSRLNPFSSETSISSQGDLKGSSFSLGRSLSRKSGHRPQQQQLTTITPAGADPPPAYTETNIALPSSATARTQTTLRKGVSRAPSTANISTNDDEVAFLASFDTVFLIDDSASNSAPNVWSSIWEILHDFALPSVSPVESGDEPPKWDVPANEPPATDSATTTLELVYEYPALGVRGLEAWRHGPGRKKGWNAFPVQKRPTRRKTLRKLDHSSPPRSRLYPSPGFASCVGKREIKKHCIPDDPEPTSKILKSSRKGKKRDHVDITISQDERRFYEQSRPKYLNSTKEPQGPQEPQEPQELVSRYHGPSELVYISTSSSPQVLDMRQKKRLRLVDDCYKAFENVQLYPSFRPTVAADRTQLSWAEIAKFPQASNSTASLSEEESSVKVASNVGKKSRRRGIPGISIPQFDSFERFVAYVNLSGEEFLRKCWVLGNMAVGREQATQEVYQKLFKIVKKRKAQLFPLLDSLEFCGTRTPKGFLSSVQKGMGSGSVHFCFASFCFSASWFDHNQERHVQNWLFLRDEVIRFGGQSPRAGMSWEQYLNHDPERRLQHCQLEGSDGMQTKRRSQLRGSTSHLSTGKDIDTYSKRLKCDDI</sequence>
<feature type="compositionally biased region" description="Low complexity" evidence="1">
    <location>
        <begin position="228"/>
        <end position="237"/>
    </location>
</feature>
<comment type="caution">
    <text evidence="2">The sequence shown here is derived from an EMBL/GenBank/DDBJ whole genome shotgun (WGS) entry which is preliminary data.</text>
</comment>
<feature type="compositionally biased region" description="Low complexity" evidence="1">
    <location>
        <begin position="33"/>
        <end position="43"/>
    </location>
</feature>
<feature type="compositionally biased region" description="Low complexity" evidence="1">
    <location>
        <begin position="1"/>
        <end position="23"/>
    </location>
</feature>
<feature type="region of interest" description="Disordered" evidence="1">
    <location>
        <begin position="295"/>
        <end position="315"/>
    </location>
</feature>
<feature type="region of interest" description="Disordered" evidence="1">
    <location>
        <begin position="573"/>
        <end position="593"/>
    </location>
</feature>
<protein>
    <submittedName>
        <fullName evidence="2">Uncharacterized protein</fullName>
    </submittedName>
</protein>
<name>A0ABR1R164_9PEZI</name>
<reference evidence="2 3" key="1">
    <citation type="submission" date="2023-01" db="EMBL/GenBank/DDBJ databases">
        <title>Analysis of 21 Apiospora genomes using comparative genomics revels a genus with tremendous synthesis potential of carbohydrate active enzymes and secondary metabolites.</title>
        <authorList>
            <person name="Sorensen T."/>
        </authorList>
    </citation>
    <scope>NUCLEOTIDE SEQUENCE [LARGE SCALE GENOMIC DNA]</scope>
    <source>
        <strain evidence="2 3">CBS 20057</strain>
    </source>
</reference>
<organism evidence="2 3">
    <name type="scientific">Apiospora marii</name>
    <dbReference type="NCBI Taxonomy" id="335849"/>
    <lineage>
        <taxon>Eukaryota</taxon>
        <taxon>Fungi</taxon>
        <taxon>Dikarya</taxon>
        <taxon>Ascomycota</taxon>
        <taxon>Pezizomycotina</taxon>
        <taxon>Sordariomycetes</taxon>
        <taxon>Xylariomycetidae</taxon>
        <taxon>Amphisphaeriales</taxon>
        <taxon>Apiosporaceae</taxon>
        <taxon>Apiospora</taxon>
    </lineage>
</organism>
<keyword evidence="3" id="KW-1185">Reference proteome</keyword>
<feature type="compositionally biased region" description="Basic and acidic residues" evidence="1">
    <location>
        <begin position="244"/>
        <end position="254"/>
    </location>
</feature>
<feature type="region of interest" description="Disordered" evidence="1">
    <location>
        <begin position="1"/>
        <end position="74"/>
    </location>
</feature>
<feature type="compositionally biased region" description="Low complexity" evidence="1">
    <location>
        <begin position="301"/>
        <end position="313"/>
    </location>
</feature>
<dbReference type="EMBL" id="JAQQWI010000022">
    <property type="protein sequence ID" value="KAK7995804.1"/>
    <property type="molecule type" value="Genomic_DNA"/>
</dbReference>
<feature type="region of interest" description="Disordered" evidence="1">
    <location>
        <begin position="151"/>
        <end position="172"/>
    </location>
</feature>
<evidence type="ECO:0000313" key="2">
    <source>
        <dbReference type="EMBL" id="KAK7995804.1"/>
    </source>
</evidence>
<dbReference type="Proteomes" id="UP001396898">
    <property type="component" value="Unassembled WGS sequence"/>
</dbReference>
<proteinExistence type="predicted"/>
<accession>A0ABR1R164</accession>
<feature type="compositionally biased region" description="Basic and acidic residues" evidence="1">
    <location>
        <begin position="274"/>
        <end position="283"/>
    </location>
</feature>
<evidence type="ECO:0000313" key="3">
    <source>
        <dbReference type="Proteomes" id="UP001396898"/>
    </source>
</evidence>